<feature type="transmembrane region" description="Helical" evidence="1">
    <location>
        <begin position="112"/>
        <end position="138"/>
    </location>
</feature>
<dbReference type="GO" id="GO:0006814">
    <property type="term" value="P:sodium ion transport"/>
    <property type="evidence" value="ECO:0007669"/>
    <property type="project" value="InterPro"/>
</dbReference>
<keyword evidence="1" id="KW-0472">Membrane</keyword>
<dbReference type="EMBL" id="WNZZ01000051">
    <property type="protein sequence ID" value="MUG26655.1"/>
    <property type="molecule type" value="Genomic_DNA"/>
</dbReference>
<evidence type="ECO:0000313" key="4">
    <source>
        <dbReference type="Proteomes" id="UP000029278"/>
    </source>
</evidence>
<dbReference type="GO" id="GO:0008643">
    <property type="term" value="P:carbohydrate transport"/>
    <property type="evidence" value="ECO:0007669"/>
    <property type="project" value="InterPro"/>
</dbReference>
<keyword evidence="4" id="KW-1185">Reference proteome</keyword>
<dbReference type="AlphaFoldDB" id="A0A090ZDW7"/>
<accession>A0A090ZDW7</accession>
<dbReference type="InterPro" id="IPR001927">
    <property type="entry name" value="Na/Gal_symport"/>
</dbReference>
<protein>
    <submittedName>
        <fullName evidence="3">MFS transporter</fullName>
    </submittedName>
    <submittedName>
        <fullName evidence="2">Sugar (Glycoside-Pentoside-Hexuronide) transporter domain protein</fullName>
    </submittedName>
</protein>
<name>A0A090ZDW7_PAEMA</name>
<feature type="transmembrane region" description="Helical" evidence="1">
    <location>
        <begin position="44"/>
        <end position="70"/>
    </location>
</feature>
<feature type="transmembrane region" description="Helical" evidence="1">
    <location>
        <begin position="363"/>
        <end position="386"/>
    </location>
</feature>
<evidence type="ECO:0000313" key="3">
    <source>
        <dbReference type="EMBL" id="MUG26655.1"/>
    </source>
</evidence>
<evidence type="ECO:0000313" key="5">
    <source>
        <dbReference type="Proteomes" id="UP000442469"/>
    </source>
</evidence>
<reference evidence="3 5" key="2">
    <citation type="submission" date="2019-11" db="EMBL/GenBank/DDBJ databases">
        <title>Draft genome sequences of five Paenibacillus species of dairy origin.</title>
        <authorList>
            <person name="Olajide A.M."/>
            <person name="Chen S."/>
            <person name="Lapointe G."/>
        </authorList>
    </citation>
    <scope>NUCLEOTIDE SEQUENCE [LARGE SCALE GENOMIC DNA]</scope>
    <source>
        <strain evidence="3 5">3CT49</strain>
    </source>
</reference>
<dbReference type="Proteomes" id="UP000442469">
    <property type="component" value="Unassembled WGS sequence"/>
</dbReference>
<dbReference type="GeneID" id="77007992"/>
<dbReference type="PANTHER" id="PTHR11328">
    <property type="entry name" value="MAJOR FACILITATOR SUPERFAMILY DOMAIN-CONTAINING PROTEIN"/>
    <property type="match status" value="1"/>
</dbReference>
<dbReference type="CDD" id="cd17332">
    <property type="entry name" value="MFS_MelB_like"/>
    <property type="match status" value="1"/>
</dbReference>
<gene>
    <name evidence="2" type="primary">gph</name>
    <name evidence="2" type="ORF">DJ90_5036</name>
    <name evidence="3" type="ORF">GNQ08_30535</name>
</gene>
<feature type="transmembrane region" description="Helical" evidence="1">
    <location>
        <begin position="183"/>
        <end position="203"/>
    </location>
</feature>
<feature type="transmembrane region" description="Helical" evidence="1">
    <location>
        <begin position="269"/>
        <end position="288"/>
    </location>
</feature>
<dbReference type="EMBL" id="JMQA01000028">
    <property type="protein sequence ID" value="KFN08568.1"/>
    <property type="molecule type" value="Genomic_DNA"/>
</dbReference>
<feature type="transmembrane region" description="Helical" evidence="1">
    <location>
        <begin position="230"/>
        <end position="249"/>
    </location>
</feature>
<proteinExistence type="predicted"/>
<dbReference type="PATRIC" id="fig|44252.3.peg.3043"/>
<sequence>MKEKNQVSLKERISYGLGDTASNLVFTIVTTYLMFFYTDVYGLNVAAVGTLFLVARMIDALDGPIFGVLIDRTSTKWGKSRPYFLWLSIPFGVVAILTFMTPDLSATGKIVYAYATYIALGILYAGVNIPLSSLLPSLTSNSQERTVVNTYRMVGGQTGAFIVNAAVLPLVAFLGGGNQQQGFLYTMILFAVIGVGLFFITFANTKERVQSNGNKPIPFKEGVKALKGNWPWWILLIVNVLLFISTIMMNQSTIYFLRYNLGRADLVPVLNGLSSLMLVGIIAVPFMAKKLGKRNTVLLGFILAVAGQLIIFAGSEFLSVPLMVIGRSLAKIGLGVVAGIKFAMIADTVDYGEWKTGVRAQGLLMAASTFGVKFGMGLGGAIAAWIMSMGGYVPNQAQTSSALLALQFNFVWVPLICFVLSIVLMMFYRLDQQEETMKEELQNNRIVTA</sequence>
<reference evidence="2 4" key="1">
    <citation type="submission" date="2014-04" db="EMBL/GenBank/DDBJ databases">
        <authorList>
            <person name="Bishop-Lilly K.A."/>
            <person name="Broomall S.M."/>
            <person name="Chain P.S."/>
            <person name="Chertkov O."/>
            <person name="Coyne S.R."/>
            <person name="Daligault H.E."/>
            <person name="Davenport K.W."/>
            <person name="Erkkila T."/>
            <person name="Frey K.G."/>
            <person name="Gibbons H.S."/>
            <person name="Gu W."/>
            <person name="Jaissle J."/>
            <person name="Johnson S.L."/>
            <person name="Koroleva G.I."/>
            <person name="Ladner J.T."/>
            <person name="Lo C.-C."/>
            <person name="Minogue T.D."/>
            <person name="Munk C."/>
            <person name="Palacios G.F."/>
            <person name="Redden C.L."/>
            <person name="Rosenzweig C.N."/>
            <person name="Scholz M.B."/>
            <person name="Teshima H."/>
            <person name="Xu Y."/>
        </authorList>
    </citation>
    <scope>NUCLEOTIDE SEQUENCE [LARGE SCALE GENOMIC DNA]</scope>
    <source>
        <strain evidence="2 4">8244</strain>
    </source>
</reference>
<feature type="transmembrane region" description="Helical" evidence="1">
    <location>
        <begin position="82"/>
        <end position="100"/>
    </location>
</feature>
<dbReference type="Pfam" id="PF13347">
    <property type="entry name" value="MFS_2"/>
    <property type="match status" value="1"/>
</dbReference>
<evidence type="ECO:0000313" key="2">
    <source>
        <dbReference type="EMBL" id="KFN08568.1"/>
    </source>
</evidence>
<dbReference type="Proteomes" id="UP000029278">
    <property type="component" value="Unassembled WGS sequence"/>
</dbReference>
<evidence type="ECO:0000256" key="1">
    <source>
        <dbReference type="SAM" id="Phobius"/>
    </source>
</evidence>
<dbReference type="HOGENOM" id="CLU_027408_0_0_9"/>
<dbReference type="SUPFAM" id="SSF103473">
    <property type="entry name" value="MFS general substrate transporter"/>
    <property type="match status" value="1"/>
</dbReference>
<dbReference type="RefSeq" id="WP_036623964.1">
    <property type="nucleotide sequence ID" value="NZ_BGML01000001.1"/>
</dbReference>
<dbReference type="OrthoDB" id="9764596at2"/>
<dbReference type="Gene3D" id="1.20.1250.20">
    <property type="entry name" value="MFS general substrate transporter like domains"/>
    <property type="match status" value="2"/>
</dbReference>
<dbReference type="PANTHER" id="PTHR11328:SF24">
    <property type="entry name" value="MAJOR FACILITATOR SUPERFAMILY (MFS) PROFILE DOMAIN-CONTAINING PROTEIN"/>
    <property type="match status" value="1"/>
</dbReference>
<keyword evidence="1" id="KW-1133">Transmembrane helix</keyword>
<feature type="transmembrane region" description="Helical" evidence="1">
    <location>
        <begin position="320"/>
        <end position="342"/>
    </location>
</feature>
<dbReference type="InterPro" id="IPR036259">
    <property type="entry name" value="MFS_trans_sf"/>
</dbReference>
<feature type="transmembrane region" description="Helical" evidence="1">
    <location>
        <begin position="21"/>
        <end position="38"/>
    </location>
</feature>
<feature type="transmembrane region" description="Helical" evidence="1">
    <location>
        <begin position="406"/>
        <end position="428"/>
    </location>
</feature>
<feature type="transmembrane region" description="Helical" evidence="1">
    <location>
        <begin position="295"/>
        <end position="314"/>
    </location>
</feature>
<comment type="caution">
    <text evidence="2">The sequence shown here is derived from an EMBL/GenBank/DDBJ whole genome shotgun (WGS) entry which is preliminary data.</text>
</comment>
<feature type="transmembrane region" description="Helical" evidence="1">
    <location>
        <begin position="159"/>
        <end position="177"/>
    </location>
</feature>
<dbReference type="GO" id="GO:0015293">
    <property type="term" value="F:symporter activity"/>
    <property type="evidence" value="ECO:0007669"/>
    <property type="project" value="InterPro"/>
</dbReference>
<dbReference type="GO" id="GO:0005886">
    <property type="term" value="C:plasma membrane"/>
    <property type="evidence" value="ECO:0007669"/>
    <property type="project" value="TreeGrafter"/>
</dbReference>
<organism evidence="2 4">
    <name type="scientific">Paenibacillus macerans</name>
    <name type="common">Bacillus macerans</name>
    <dbReference type="NCBI Taxonomy" id="44252"/>
    <lineage>
        <taxon>Bacteria</taxon>
        <taxon>Bacillati</taxon>
        <taxon>Bacillota</taxon>
        <taxon>Bacilli</taxon>
        <taxon>Bacillales</taxon>
        <taxon>Paenibacillaceae</taxon>
        <taxon>Paenibacillus</taxon>
    </lineage>
</organism>
<keyword evidence="1" id="KW-0812">Transmembrane</keyword>
<dbReference type="InterPro" id="IPR039672">
    <property type="entry name" value="MFS_2"/>
</dbReference>
<dbReference type="NCBIfam" id="TIGR00792">
    <property type="entry name" value="gph"/>
    <property type="match status" value="1"/>
</dbReference>